<evidence type="ECO:0000256" key="1">
    <source>
        <dbReference type="ARBA" id="ARBA00022603"/>
    </source>
</evidence>
<dbReference type="EMBL" id="SSMQ01000002">
    <property type="protein sequence ID" value="TKD12712.1"/>
    <property type="molecule type" value="Genomic_DNA"/>
</dbReference>
<dbReference type="Proteomes" id="UP000309215">
    <property type="component" value="Unassembled WGS sequence"/>
</dbReference>
<feature type="region of interest" description="Disordered" evidence="3">
    <location>
        <begin position="1"/>
        <end position="22"/>
    </location>
</feature>
<accession>A0A4U1JJM5</accession>
<keyword evidence="5" id="KW-1185">Reference proteome</keyword>
<protein>
    <submittedName>
        <fullName evidence="4">16S rRNA (Guanine(966)-N(2))-methyltransferase RsmD</fullName>
        <ecNumber evidence="4">2.1.1.171</ecNumber>
    </submittedName>
</protein>
<dbReference type="GO" id="GO:0052913">
    <property type="term" value="F:16S rRNA (guanine(966)-N(2))-methyltransferase activity"/>
    <property type="evidence" value="ECO:0007669"/>
    <property type="project" value="UniProtKB-EC"/>
</dbReference>
<dbReference type="NCBIfam" id="TIGR00095">
    <property type="entry name" value="16S rRNA (guanine(966)-N(2))-methyltransferase RsmD"/>
    <property type="match status" value="1"/>
</dbReference>
<dbReference type="InterPro" id="IPR004398">
    <property type="entry name" value="RNA_MeTrfase_RsmD"/>
</dbReference>
<reference evidence="4 5" key="1">
    <citation type="submission" date="2019-04" db="EMBL/GenBank/DDBJ databases">
        <authorList>
            <person name="Li Y."/>
            <person name="Wang J."/>
        </authorList>
    </citation>
    <scope>NUCLEOTIDE SEQUENCE [LARGE SCALE GENOMIC DNA]</scope>
    <source>
        <strain evidence="4 5">DSM 14668</strain>
    </source>
</reference>
<proteinExistence type="predicted"/>
<name>A0A4U1JJM5_9BACT</name>
<keyword evidence="1 4" id="KW-0489">Methyltransferase</keyword>
<dbReference type="Pfam" id="PF03602">
    <property type="entry name" value="Cons_hypoth95"/>
    <property type="match status" value="1"/>
</dbReference>
<dbReference type="AlphaFoldDB" id="A0A4U1JJM5"/>
<comment type="caution">
    <text evidence="4">The sequence shown here is derived from an EMBL/GenBank/DDBJ whole genome shotgun (WGS) entry which is preliminary data.</text>
</comment>
<dbReference type="EC" id="2.1.1.171" evidence="4"/>
<evidence type="ECO:0000256" key="3">
    <source>
        <dbReference type="SAM" id="MobiDB-lite"/>
    </source>
</evidence>
<sequence>MRVIGGSLGGRRLVAPSGHATRPTSDRVREALFNVLGDVSGAAVLDLYAGTGALGIEAFSRGASRVVFVENGRPALAALRQNLASLGIESASRVITQPVTRALASLAPFGPFELILLDPPYAALAEAARVLDALAAETSSLAAPGARVVLEHASRDAPPEPARLVRDETRIYGDTAISLYTRAEDVPSGAADG</sequence>
<dbReference type="PANTHER" id="PTHR43542:SF1">
    <property type="entry name" value="METHYLTRANSFERASE"/>
    <property type="match status" value="1"/>
</dbReference>
<keyword evidence="2 4" id="KW-0808">Transferase</keyword>
<dbReference type="PANTHER" id="PTHR43542">
    <property type="entry name" value="METHYLTRANSFERASE"/>
    <property type="match status" value="1"/>
</dbReference>
<dbReference type="SUPFAM" id="SSF53335">
    <property type="entry name" value="S-adenosyl-L-methionine-dependent methyltransferases"/>
    <property type="match status" value="1"/>
</dbReference>
<dbReference type="RefSeq" id="WP_136927349.1">
    <property type="nucleotide sequence ID" value="NZ_SSMQ01000002.1"/>
</dbReference>
<dbReference type="OrthoDB" id="9803017at2"/>
<dbReference type="InterPro" id="IPR029063">
    <property type="entry name" value="SAM-dependent_MTases_sf"/>
</dbReference>
<gene>
    <name evidence="4" type="primary">rsmD</name>
    <name evidence="4" type="ORF">E8A74_02890</name>
</gene>
<dbReference type="PIRSF" id="PIRSF004553">
    <property type="entry name" value="CHP00095"/>
    <property type="match status" value="1"/>
</dbReference>
<organism evidence="4 5">
    <name type="scientific">Polyangium fumosum</name>
    <dbReference type="NCBI Taxonomy" id="889272"/>
    <lineage>
        <taxon>Bacteria</taxon>
        <taxon>Pseudomonadati</taxon>
        <taxon>Myxococcota</taxon>
        <taxon>Polyangia</taxon>
        <taxon>Polyangiales</taxon>
        <taxon>Polyangiaceae</taxon>
        <taxon>Polyangium</taxon>
    </lineage>
</organism>
<evidence type="ECO:0000313" key="4">
    <source>
        <dbReference type="EMBL" id="TKD12712.1"/>
    </source>
</evidence>
<dbReference type="Gene3D" id="3.40.50.150">
    <property type="entry name" value="Vaccinia Virus protein VP39"/>
    <property type="match status" value="1"/>
</dbReference>
<evidence type="ECO:0000256" key="2">
    <source>
        <dbReference type="ARBA" id="ARBA00022679"/>
    </source>
</evidence>
<evidence type="ECO:0000313" key="5">
    <source>
        <dbReference type="Proteomes" id="UP000309215"/>
    </source>
</evidence>
<dbReference type="CDD" id="cd02440">
    <property type="entry name" value="AdoMet_MTases"/>
    <property type="match status" value="1"/>
</dbReference>